<organism evidence="1 2">
    <name type="scientific">Mytilus coruscus</name>
    <name type="common">Sea mussel</name>
    <dbReference type="NCBI Taxonomy" id="42192"/>
    <lineage>
        <taxon>Eukaryota</taxon>
        <taxon>Metazoa</taxon>
        <taxon>Spiralia</taxon>
        <taxon>Lophotrochozoa</taxon>
        <taxon>Mollusca</taxon>
        <taxon>Bivalvia</taxon>
        <taxon>Autobranchia</taxon>
        <taxon>Pteriomorphia</taxon>
        <taxon>Mytilida</taxon>
        <taxon>Mytiloidea</taxon>
        <taxon>Mytilidae</taxon>
        <taxon>Mytilinae</taxon>
        <taxon>Mytilus</taxon>
    </lineage>
</organism>
<protein>
    <submittedName>
        <fullName evidence="1">Uncharacterized protein</fullName>
    </submittedName>
</protein>
<gene>
    <name evidence="1" type="ORF">MCOR_52753</name>
</gene>
<dbReference type="OrthoDB" id="6753017at2759"/>
<keyword evidence="2" id="KW-1185">Reference proteome</keyword>
<name>A0A6J8EIT6_MYTCO</name>
<evidence type="ECO:0000313" key="2">
    <source>
        <dbReference type="Proteomes" id="UP000507470"/>
    </source>
</evidence>
<reference evidence="1 2" key="1">
    <citation type="submission" date="2020-06" db="EMBL/GenBank/DDBJ databases">
        <authorList>
            <person name="Li R."/>
            <person name="Bekaert M."/>
        </authorList>
    </citation>
    <scope>NUCLEOTIDE SEQUENCE [LARGE SCALE GENOMIC DNA]</scope>
    <source>
        <strain evidence="2">wild</strain>
    </source>
</reference>
<sequence length="240" mass="27939">MTTKRKEIVSKTKFYEELLQIEMEPRCVFCQQPLDNGEKTVLLRQKGCEGINRANEVLNTSIVTRPCQIVHQDYRRDFCRHREIRQLENNSVPSEKSRQLRSAANNFSFNDHCLFCALPTKKNGNKRSADCYPVRTFDFQNAVRATCLDRNDEWGHQVLERIEFGSYLQAVDAVYHQICSTNIKTMRQIPKPMQEPSPKVQKVGKGRPTNWTQTEAFLKTVTYLEINDDEQLSSQIFAQK</sequence>
<dbReference type="AlphaFoldDB" id="A0A6J8EIT6"/>
<accession>A0A6J8EIT6</accession>
<dbReference type="EMBL" id="CACVKT020009153">
    <property type="protein sequence ID" value="CAC5420534.1"/>
    <property type="molecule type" value="Genomic_DNA"/>
</dbReference>
<dbReference type="Proteomes" id="UP000507470">
    <property type="component" value="Unassembled WGS sequence"/>
</dbReference>
<evidence type="ECO:0000313" key="1">
    <source>
        <dbReference type="EMBL" id="CAC5420534.1"/>
    </source>
</evidence>
<proteinExistence type="predicted"/>